<dbReference type="AlphaFoldDB" id="A0A2N7VY61"/>
<dbReference type="Proteomes" id="UP000235616">
    <property type="component" value="Unassembled WGS sequence"/>
</dbReference>
<sequence length="906" mass="97362">MDINQTHASSARSEPQSPSEESRSPAHAAASTPPEATQEPAGALASLAGHRRSRSPDASEASERTDPSGGAQRPRKKLRTAHGVRFAEPASEGSASAAGPSSSQPMARLRAMPRHEADDPEQRSINEQIARNQRALIDRLHVERQPAAALVRRDWVLAEAGRYLTAPDHHRLLNDVLHLSEEERAEVARLLPPGLAGAYLSRDEQALAHSLGGGTPDVALRRAGWMMRAGLASRHFPGAVRSEPMSRTIEQAEADLREHFEHGGPSSQANAVLDLVASALCAPTLEDAHRLAQLVLQPHYFRALPDSQRATALSLLCQGLLSVNTVAWITLSSAASGPVAGDAPAPAANVDAASIAAFAGLHRNGLAEIIPMLLGAARGTASMTSSAAYGILFPVAQMVGRGMPDSQAQRALLDLYEHLLAHVDGPERGQSYTDLSGMISAFGEPGLRRRAFNLVTQHRPGAARTNDWLAHLDAPARTRVLLTVIYQLNTLGDELRDDAFGLLLDQTAPGAIERFPGDARQRLLEQARELEAPPGDNIRLLAVVGRLLDHAPVDDIVLSLGVLFGHADEAVEDDALEEAVWQLWDRFLPLLPADASAHLLAHAVAVDTAYMQFAMRRFAGVDATRLHAMLGALNDARSAPMANDLVERGIDDADALHATLQTILAERPPAQRAAAASSIAQVLAWAAMTMPEPARPQAVRNSVREALRIVNDTPVQARAAVLAAYLRPEPAQRVGPVAYQYLASAMFSGNSQQFHRWLDTVPASDRLSMATGVARLLPSVRGQAPAARAVTVVEGLYPRSLESWSDHHALVGALTDTLARWPATFDVERLRLGAMIEHGVRALPPGAEHAQVLHHLAMAARQFPRGSSSSGEAAPGTHAWAMRLIQSELSRTDDATRERVLREMEE</sequence>
<evidence type="ECO:0000256" key="1">
    <source>
        <dbReference type="SAM" id="MobiDB-lite"/>
    </source>
</evidence>
<feature type="compositionally biased region" description="Basic residues" evidence="1">
    <location>
        <begin position="73"/>
        <end position="82"/>
    </location>
</feature>
<feature type="compositionally biased region" description="Low complexity" evidence="1">
    <location>
        <begin position="8"/>
        <end position="19"/>
    </location>
</feature>
<dbReference type="EMBL" id="PNYA01000004">
    <property type="protein sequence ID" value="PMS22060.1"/>
    <property type="molecule type" value="Genomic_DNA"/>
</dbReference>
<protein>
    <submittedName>
        <fullName evidence="2">Uncharacterized protein</fullName>
    </submittedName>
</protein>
<keyword evidence="3" id="KW-1185">Reference proteome</keyword>
<name>A0A2N7VY61_9BURK</name>
<evidence type="ECO:0000313" key="2">
    <source>
        <dbReference type="EMBL" id="PMS22060.1"/>
    </source>
</evidence>
<evidence type="ECO:0000313" key="3">
    <source>
        <dbReference type="Proteomes" id="UP000235616"/>
    </source>
</evidence>
<reference evidence="2 3" key="1">
    <citation type="submission" date="2018-01" db="EMBL/GenBank/DDBJ databases">
        <title>Whole genome analyses suggest that Burkholderia sensu lato contains two further novel genera in the rhizoxinica-symbiotica group Mycetohabitans gen. nov., and Trinickia gen. nov.: implications for the evolution of diazotrophy and nodulation in the Burkholderiaceae.</title>
        <authorList>
            <person name="Estrada-de los Santos P."/>
            <person name="Palmer M."/>
            <person name="Chavez-Ramirez B."/>
            <person name="Beukes C."/>
            <person name="Steenkamp E.T."/>
            <person name="Hirsch A.M."/>
            <person name="Manyaka P."/>
            <person name="Maluk M."/>
            <person name="Lafos M."/>
            <person name="Crook M."/>
            <person name="Gross E."/>
            <person name="Simon M.F."/>
            <person name="Bueno dos Reis Junior F."/>
            <person name="Poole P.S."/>
            <person name="Venter S.N."/>
            <person name="James E.K."/>
        </authorList>
    </citation>
    <scope>NUCLEOTIDE SEQUENCE [LARGE SCALE GENOMIC DNA]</scope>
    <source>
        <strain evidence="2 3">GIMN1.004</strain>
    </source>
</reference>
<feature type="region of interest" description="Disordered" evidence="1">
    <location>
        <begin position="1"/>
        <end position="107"/>
    </location>
</feature>
<gene>
    <name evidence="2" type="ORF">C0Z18_05960</name>
</gene>
<feature type="compositionally biased region" description="Basic and acidic residues" evidence="1">
    <location>
        <begin position="54"/>
        <end position="66"/>
    </location>
</feature>
<organism evidence="2 3">
    <name type="scientific">Trinickia dabaoshanensis</name>
    <dbReference type="NCBI Taxonomy" id="564714"/>
    <lineage>
        <taxon>Bacteria</taxon>
        <taxon>Pseudomonadati</taxon>
        <taxon>Pseudomonadota</taxon>
        <taxon>Betaproteobacteria</taxon>
        <taxon>Burkholderiales</taxon>
        <taxon>Burkholderiaceae</taxon>
        <taxon>Trinickia</taxon>
    </lineage>
</organism>
<comment type="caution">
    <text evidence="2">The sequence shown here is derived from an EMBL/GenBank/DDBJ whole genome shotgun (WGS) entry which is preliminary data.</text>
</comment>
<proteinExistence type="predicted"/>
<feature type="compositionally biased region" description="Low complexity" evidence="1">
    <location>
        <begin position="87"/>
        <end position="103"/>
    </location>
</feature>
<dbReference type="RefSeq" id="WP_102644460.1">
    <property type="nucleotide sequence ID" value="NZ_PNYA01000004.1"/>
</dbReference>
<accession>A0A2N7VY61</accession>